<evidence type="ECO:0000313" key="3">
    <source>
        <dbReference type="Proteomes" id="UP001341840"/>
    </source>
</evidence>
<evidence type="ECO:0000256" key="1">
    <source>
        <dbReference type="SAM" id="MobiDB-lite"/>
    </source>
</evidence>
<proteinExistence type="predicted"/>
<name>A0ABU6RIW2_9FABA</name>
<reference evidence="2 3" key="1">
    <citation type="journal article" date="2023" name="Plants (Basel)">
        <title>Bridging the Gap: Combining Genomics and Transcriptomics Approaches to Understand Stylosanthes scabra, an Orphan Legume from the Brazilian Caatinga.</title>
        <authorList>
            <person name="Ferreira-Neto J.R.C."/>
            <person name="da Silva M.D."/>
            <person name="Binneck E."/>
            <person name="de Melo N.F."/>
            <person name="da Silva R.H."/>
            <person name="de Melo A.L.T.M."/>
            <person name="Pandolfi V."/>
            <person name="Bustamante F.O."/>
            <person name="Brasileiro-Vidal A.C."/>
            <person name="Benko-Iseppon A.M."/>
        </authorList>
    </citation>
    <scope>NUCLEOTIDE SEQUENCE [LARGE SCALE GENOMIC DNA]</scope>
    <source>
        <tissue evidence="2">Leaves</tissue>
    </source>
</reference>
<accession>A0ABU6RIW2</accession>
<comment type="caution">
    <text evidence="2">The sequence shown here is derived from an EMBL/GenBank/DDBJ whole genome shotgun (WGS) entry which is preliminary data.</text>
</comment>
<dbReference type="EMBL" id="JASCZI010030597">
    <property type="protein sequence ID" value="MED6123809.1"/>
    <property type="molecule type" value="Genomic_DNA"/>
</dbReference>
<dbReference type="Proteomes" id="UP001341840">
    <property type="component" value="Unassembled WGS sequence"/>
</dbReference>
<keyword evidence="3" id="KW-1185">Reference proteome</keyword>
<gene>
    <name evidence="2" type="ORF">PIB30_052959</name>
</gene>
<sequence>MVKESMLNEEARRRERSLINTSSQSEALVSESRGRTQSRKPRSTDRSESRDVQVNNDGDDLHGDPTPQPEVPDAEVPPDVEEPPAESQLSRSTRERNPSHEYVMSIETGN</sequence>
<evidence type="ECO:0000313" key="2">
    <source>
        <dbReference type="EMBL" id="MED6123809.1"/>
    </source>
</evidence>
<feature type="compositionally biased region" description="Basic and acidic residues" evidence="1">
    <location>
        <begin position="42"/>
        <end position="51"/>
    </location>
</feature>
<feature type="region of interest" description="Disordered" evidence="1">
    <location>
        <begin position="1"/>
        <end position="110"/>
    </location>
</feature>
<organism evidence="2 3">
    <name type="scientific">Stylosanthes scabra</name>
    <dbReference type="NCBI Taxonomy" id="79078"/>
    <lineage>
        <taxon>Eukaryota</taxon>
        <taxon>Viridiplantae</taxon>
        <taxon>Streptophyta</taxon>
        <taxon>Embryophyta</taxon>
        <taxon>Tracheophyta</taxon>
        <taxon>Spermatophyta</taxon>
        <taxon>Magnoliopsida</taxon>
        <taxon>eudicotyledons</taxon>
        <taxon>Gunneridae</taxon>
        <taxon>Pentapetalae</taxon>
        <taxon>rosids</taxon>
        <taxon>fabids</taxon>
        <taxon>Fabales</taxon>
        <taxon>Fabaceae</taxon>
        <taxon>Papilionoideae</taxon>
        <taxon>50 kb inversion clade</taxon>
        <taxon>dalbergioids sensu lato</taxon>
        <taxon>Dalbergieae</taxon>
        <taxon>Pterocarpus clade</taxon>
        <taxon>Stylosanthes</taxon>
    </lineage>
</organism>
<feature type="compositionally biased region" description="Polar residues" evidence="1">
    <location>
        <begin position="18"/>
        <end position="27"/>
    </location>
</feature>
<protein>
    <submittedName>
        <fullName evidence="2">Uncharacterized protein</fullName>
    </submittedName>
</protein>
<feature type="compositionally biased region" description="Acidic residues" evidence="1">
    <location>
        <begin position="72"/>
        <end position="84"/>
    </location>
</feature>